<organism evidence="3 4">
    <name type="scientific">Candidatus Schekmanbacteria bacterium RBG_13_48_7</name>
    <dbReference type="NCBI Taxonomy" id="1817878"/>
    <lineage>
        <taxon>Bacteria</taxon>
        <taxon>Candidatus Schekmaniibacteriota</taxon>
    </lineage>
</organism>
<comment type="caution">
    <text evidence="3">The sequence shown here is derived from an EMBL/GenBank/DDBJ whole genome shotgun (WGS) entry which is preliminary data.</text>
</comment>
<keyword evidence="1" id="KW-1133">Transmembrane helix</keyword>
<keyword evidence="1" id="KW-0472">Membrane</keyword>
<dbReference type="AlphaFoldDB" id="A0A1F7RY35"/>
<dbReference type="Proteomes" id="UP000179266">
    <property type="component" value="Unassembled WGS sequence"/>
</dbReference>
<keyword evidence="2" id="KW-0732">Signal</keyword>
<sequence>MKHKYVVFIFICMLQPSVALAVWTFSDVNPPGGSSTPAVFNSGIAWRPQGDYAIIAATDGLYRYDYPSGTLSYASYPGEYLYQVEWALDGSFALITGSTHIYRYDHAAAGFGILTQIPGADIQGYGTYDITFYDVVFNPANPDDPPYIAANRQTGVNKQIVLYRYDPDAAPKVYWDLSGGTTYVGGSGFMSNAPVSMSFQADGDYFVIANKYGLESQGFYVFDPDQSTFPKEISGVMQYFDFPGDVGNANTVLMSPVSGKRFVLLKGNGEVIRLAQQGMPASFIIDDTGSGWYTSILTAGDSDYSFDGSTAIFVERQMWTPNHKVMLFDSDGAFIQHLDLVSPGFTNQTIRIYAVAWHPAQPMGLMAGQNRWIFRFDTDEISPPTPSATPTVSPTATPVIPTVTPSPEPTDSPTPILPSPTIELTLTPPFLPSTIHPWNCTLVILLTILIGIGTWKVNNGLYRIKN</sequence>
<feature type="chain" id="PRO_5009532299" evidence="2">
    <location>
        <begin position="22"/>
        <end position="466"/>
    </location>
</feature>
<name>A0A1F7RY35_9BACT</name>
<keyword evidence="1" id="KW-0812">Transmembrane</keyword>
<dbReference type="SUPFAM" id="SSF69322">
    <property type="entry name" value="Tricorn protease domain 2"/>
    <property type="match status" value="1"/>
</dbReference>
<gene>
    <name evidence="3" type="ORF">A2161_14945</name>
</gene>
<protein>
    <submittedName>
        <fullName evidence="3">Uncharacterized protein</fullName>
    </submittedName>
</protein>
<reference evidence="3 4" key="1">
    <citation type="journal article" date="2016" name="Nat. Commun.">
        <title>Thousands of microbial genomes shed light on interconnected biogeochemical processes in an aquifer system.</title>
        <authorList>
            <person name="Anantharaman K."/>
            <person name="Brown C.T."/>
            <person name="Hug L.A."/>
            <person name="Sharon I."/>
            <person name="Castelle C.J."/>
            <person name="Probst A.J."/>
            <person name="Thomas B.C."/>
            <person name="Singh A."/>
            <person name="Wilkins M.J."/>
            <person name="Karaoz U."/>
            <person name="Brodie E.L."/>
            <person name="Williams K.H."/>
            <person name="Hubbard S.S."/>
            <person name="Banfield J.F."/>
        </authorList>
    </citation>
    <scope>NUCLEOTIDE SEQUENCE [LARGE SCALE GENOMIC DNA]</scope>
</reference>
<dbReference type="EMBL" id="MGDD01000161">
    <property type="protein sequence ID" value="OGL45767.1"/>
    <property type="molecule type" value="Genomic_DNA"/>
</dbReference>
<feature type="transmembrane region" description="Helical" evidence="1">
    <location>
        <begin position="435"/>
        <end position="455"/>
    </location>
</feature>
<evidence type="ECO:0000313" key="4">
    <source>
        <dbReference type="Proteomes" id="UP000179266"/>
    </source>
</evidence>
<accession>A0A1F7RY35</accession>
<evidence type="ECO:0000256" key="1">
    <source>
        <dbReference type="SAM" id="Phobius"/>
    </source>
</evidence>
<evidence type="ECO:0000313" key="3">
    <source>
        <dbReference type="EMBL" id="OGL45767.1"/>
    </source>
</evidence>
<feature type="signal peptide" evidence="2">
    <location>
        <begin position="1"/>
        <end position="21"/>
    </location>
</feature>
<proteinExistence type="predicted"/>
<evidence type="ECO:0000256" key="2">
    <source>
        <dbReference type="SAM" id="SignalP"/>
    </source>
</evidence>